<proteinExistence type="predicted"/>
<dbReference type="PANTHER" id="PTHR10846">
    <property type="entry name" value="SODIUM/POTASSIUM/CALCIUM EXCHANGER"/>
    <property type="match status" value="1"/>
</dbReference>
<feature type="transmembrane region" description="Helical" evidence="5">
    <location>
        <begin position="70"/>
        <end position="91"/>
    </location>
</feature>
<evidence type="ECO:0000256" key="4">
    <source>
        <dbReference type="ARBA" id="ARBA00023136"/>
    </source>
</evidence>
<dbReference type="Pfam" id="PF01699">
    <property type="entry name" value="Na_Ca_ex"/>
    <property type="match status" value="2"/>
</dbReference>
<name>A0A926EM92_9FIRM</name>
<feature type="transmembrane region" description="Helical" evidence="5">
    <location>
        <begin position="103"/>
        <end position="122"/>
    </location>
</feature>
<keyword evidence="8" id="KW-1185">Reference proteome</keyword>
<organism evidence="7 8">
    <name type="scientific">Youxingia wuxianensis</name>
    <dbReference type="NCBI Taxonomy" id="2763678"/>
    <lineage>
        <taxon>Bacteria</taxon>
        <taxon>Bacillati</taxon>
        <taxon>Bacillota</taxon>
        <taxon>Clostridia</taxon>
        <taxon>Eubacteriales</taxon>
        <taxon>Oscillospiraceae</taxon>
        <taxon>Youxingia</taxon>
    </lineage>
</organism>
<dbReference type="RefSeq" id="WP_262394744.1">
    <property type="nucleotide sequence ID" value="NZ_JACRTD010000003.1"/>
</dbReference>
<dbReference type="NCBIfam" id="TIGR00367">
    <property type="entry name" value="calcium/sodium antiporter"/>
    <property type="match status" value="1"/>
</dbReference>
<evidence type="ECO:0000256" key="1">
    <source>
        <dbReference type="ARBA" id="ARBA00004141"/>
    </source>
</evidence>
<evidence type="ECO:0000259" key="6">
    <source>
        <dbReference type="Pfam" id="PF01699"/>
    </source>
</evidence>
<evidence type="ECO:0000256" key="3">
    <source>
        <dbReference type="ARBA" id="ARBA00022989"/>
    </source>
</evidence>
<dbReference type="EMBL" id="JACRTD010000003">
    <property type="protein sequence ID" value="MBC8584960.1"/>
    <property type="molecule type" value="Genomic_DNA"/>
</dbReference>
<dbReference type="Gene3D" id="1.20.1420.30">
    <property type="entry name" value="NCX, central ion-binding region"/>
    <property type="match status" value="1"/>
</dbReference>
<dbReference type="InterPro" id="IPR004481">
    <property type="entry name" value="K/Na/Ca-exchanger"/>
</dbReference>
<dbReference type="GO" id="GO:0006874">
    <property type="term" value="P:intracellular calcium ion homeostasis"/>
    <property type="evidence" value="ECO:0007669"/>
    <property type="project" value="TreeGrafter"/>
</dbReference>
<feature type="transmembrane region" description="Helical" evidence="5">
    <location>
        <begin position="128"/>
        <end position="149"/>
    </location>
</feature>
<keyword evidence="4 5" id="KW-0472">Membrane</keyword>
<feature type="domain" description="Sodium/calcium exchanger membrane region" evidence="6">
    <location>
        <begin position="177"/>
        <end position="315"/>
    </location>
</feature>
<comment type="subcellular location">
    <subcellularLocation>
        <location evidence="1">Membrane</location>
        <topology evidence="1">Multi-pass membrane protein</topology>
    </subcellularLocation>
</comment>
<dbReference type="GO" id="GO:0008273">
    <property type="term" value="F:calcium, potassium:sodium antiporter activity"/>
    <property type="evidence" value="ECO:0007669"/>
    <property type="project" value="TreeGrafter"/>
</dbReference>
<feature type="transmembrane region" description="Helical" evidence="5">
    <location>
        <begin position="170"/>
        <end position="192"/>
    </location>
</feature>
<comment type="caution">
    <text evidence="7">The sequence shown here is derived from an EMBL/GenBank/DDBJ whole genome shotgun (WGS) entry which is preliminary data.</text>
</comment>
<feature type="transmembrane region" description="Helical" evidence="5">
    <location>
        <begin position="37"/>
        <end position="64"/>
    </location>
</feature>
<feature type="domain" description="Sodium/calcium exchanger membrane region" evidence="6">
    <location>
        <begin position="7"/>
        <end position="145"/>
    </location>
</feature>
<feature type="transmembrane region" description="Helical" evidence="5">
    <location>
        <begin position="273"/>
        <end position="292"/>
    </location>
</feature>
<evidence type="ECO:0000256" key="5">
    <source>
        <dbReference type="SAM" id="Phobius"/>
    </source>
</evidence>
<feature type="transmembrane region" description="Helical" evidence="5">
    <location>
        <begin position="207"/>
        <end position="230"/>
    </location>
</feature>
<protein>
    <submittedName>
        <fullName evidence="7">Calcium/sodium antiporter</fullName>
    </submittedName>
</protein>
<reference evidence="7" key="1">
    <citation type="submission" date="2020-08" db="EMBL/GenBank/DDBJ databases">
        <title>Genome public.</title>
        <authorList>
            <person name="Liu C."/>
            <person name="Sun Q."/>
        </authorList>
    </citation>
    <scope>NUCLEOTIDE SEQUENCE</scope>
    <source>
        <strain evidence="7">NSJ-64</strain>
    </source>
</reference>
<feature type="transmembrane region" description="Helical" evidence="5">
    <location>
        <begin position="6"/>
        <end position="25"/>
    </location>
</feature>
<sequence length="320" mass="33903">MSFVLPIIMFAIGVAVVVYGGDAFVDASTWIAEKTGIPKFVIGATVVSLATSLPEVIVSIMATAEGSVDMAVGNGIGSVSANIGLIMGISLTALPSKIDDQIFWAKGTLMLATTLLLGIFVMDGQLNVLESFVMLVLLCLFIYLNLHSLKTADSSREGRIRREKVPRKDIFVNLMKFLLGVGGILVGAQLLVNNGSTLARLMGVPEVLIGITLIAVGTSLPELITTISAITKKESSLSIGNIIGANIIDITLILSSCTLISKGPLPVASQTASLDIPVTFMLMVIAVLPAIVKKRFYCWQGIALLGVYVSYIVYISILLK</sequence>
<feature type="transmembrane region" description="Helical" evidence="5">
    <location>
        <begin position="242"/>
        <end position="261"/>
    </location>
</feature>
<dbReference type="Proteomes" id="UP000623678">
    <property type="component" value="Unassembled WGS sequence"/>
</dbReference>
<keyword evidence="2 5" id="KW-0812">Transmembrane</keyword>
<feature type="transmembrane region" description="Helical" evidence="5">
    <location>
        <begin position="299"/>
        <end position="319"/>
    </location>
</feature>
<dbReference type="InterPro" id="IPR004837">
    <property type="entry name" value="NaCa_Exmemb"/>
</dbReference>
<accession>A0A926EM92</accession>
<evidence type="ECO:0000313" key="8">
    <source>
        <dbReference type="Proteomes" id="UP000623678"/>
    </source>
</evidence>
<dbReference type="AlphaFoldDB" id="A0A926EM92"/>
<evidence type="ECO:0000256" key="2">
    <source>
        <dbReference type="ARBA" id="ARBA00022692"/>
    </source>
</evidence>
<keyword evidence="3 5" id="KW-1133">Transmembrane helix</keyword>
<evidence type="ECO:0000313" key="7">
    <source>
        <dbReference type="EMBL" id="MBC8584960.1"/>
    </source>
</evidence>
<dbReference type="InterPro" id="IPR044880">
    <property type="entry name" value="NCX_ion-bd_dom_sf"/>
</dbReference>
<dbReference type="GO" id="GO:0005886">
    <property type="term" value="C:plasma membrane"/>
    <property type="evidence" value="ECO:0007669"/>
    <property type="project" value="TreeGrafter"/>
</dbReference>
<dbReference type="PANTHER" id="PTHR10846:SF8">
    <property type="entry name" value="INNER MEMBRANE PROTEIN YRBG"/>
    <property type="match status" value="1"/>
</dbReference>
<gene>
    <name evidence="7" type="ORF">H8705_05125</name>
</gene>
<dbReference type="GO" id="GO:0005262">
    <property type="term" value="F:calcium channel activity"/>
    <property type="evidence" value="ECO:0007669"/>
    <property type="project" value="TreeGrafter"/>
</dbReference>